<protein>
    <recommendedName>
        <fullName evidence="4">CEP76/DRC7 peptidase-like domain-containing protein</fullName>
    </recommendedName>
</protein>
<evidence type="ECO:0000313" key="6">
    <source>
        <dbReference type="Proteomes" id="UP000321577"/>
    </source>
</evidence>
<evidence type="ECO:0000256" key="3">
    <source>
        <dbReference type="SAM" id="MobiDB-lite"/>
    </source>
</evidence>
<gene>
    <name evidence="5" type="ORF">BGE01nite_09760</name>
</gene>
<keyword evidence="2" id="KW-0206">Cytoskeleton</keyword>
<keyword evidence="2" id="KW-0963">Cytoplasm</keyword>
<name>A0A512M4M5_9BACT</name>
<comment type="subcellular location">
    <subcellularLocation>
        <location evidence="1">Cytoplasm</location>
        <location evidence="1">Cytoskeleton</location>
    </subcellularLocation>
</comment>
<proteinExistence type="predicted"/>
<sequence length="423" mass="47640">MNDESQRYSPTRFRVDLVDRLNYSRMASKRDVLRVDPEMDEWVQKHFPSMVIDDLDALTKKIQEALPRYYQVSVCTAESPTLRVLLDEFQSFSDKTASEMTHLGIAVRPAMGGLTQQALVVVGQRLHDFSPEALTEKKDEAFFSRCLHCKHPHIVRVSREQNSLGLECPECRRTYAVVAADSERKFRYVNEFLTGYAPPAVFAKDISRIYQLFTICSAVHGNCIYTRDPGVKKDATDAWQTSLETQRLGQGDCEDSAIYLCDWLISRGYNARVALGRYGDLGGHAWVVVKMNDVEYLLESTESAPDPRDPPLVSKVGARYVPEVLFDRFALYVRSTPGQSWRNSDGYFSGKLWTRIEPRSLNPSTEPLPVSKLTADSGKVDPSKMARTSKPSPAAAPFLELEDIPRDAAVWQMPLAVGAQTVK</sequence>
<dbReference type="Proteomes" id="UP000321577">
    <property type="component" value="Unassembled WGS sequence"/>
</dbReference>
<dbReference type="AlphaFoldDB" id="A0A512M4M5"/>
<organism evidence="5 6">
    <name type="scientific">Brevifollis gellanilyticus</name>
    <dbReference type="NCBI Taxonomy" id="748831"/>
    <lineage>
        <taxon>Bacteria</taxon>
        <taxon>Pseudomonadati</taxon>
        <taxon>Verrucomicrobiota</taxon>
        <taxon>Verrucomicrobiia</taxon>
        <taxon>Verrucomicrobiales</taxon>
        <taxon>Verrucomicrobiaceae</taxon>
    </lineage>
</organism>
<dbReference type="GO" id="GO:0005856">
    <property type="term" value="C:cytoskeleton"/>
    <property type="evidence" value="ECO:0007669"/>
    <property type="project" value="UniProtKB-SubCell"/>
</dbReference>
<evidence type="ECO:0000313" key="5">
    <source>
        <dbReference type="EMBL" id="GEP41685.1"/>
    </source>
</evidence>
<accession>A0A512M4M5</accession>
<evidence type="ECO:0000256" key="1">
    <source>
        <dbReference type="ARBA" id="ARBA00004245"/>
    </source>
</evidence>
<dbReference type="Gene3D" id="3.10.620.30">
    <property type="match status" value="1"/>
</dbReference>
<dbReference type="Pfam" id="PF24656">
    <property type="entry name" value="CEPT76_peptidase"/>
    <property type="match status" value="1"/>
</dbReference>
<evidence type="ECO:0000259" key="4">
    <source>
        <dbReference type="Pfam" id="PF24656"/>
    </source>
</evidence>
<reference evidence="5 6" key="1">
    <citation type="submission" date="2019-07" db="EMBL/GenBank/DDBJ databases">
        <title>Whole genome shotgun sequence of Brevifollis gellanilyticus NBRC 108608.</title>
        <authorList>
            <person name="Hosoyama A."/>
            <person name="Uohara A."/>
            <person name="Ohji S."/>
            <person name="Ichikawa N."/>
        </authorList>
    </citation>
    <scope>NUCLEOTIDE SEQUENCE [LARGE SCALE GENOMIC DNA]</scope>
    <source>
        <strain evidence="5 6">NBRC 108608</strain>
    </source>
</reference>
<keyword evidence="6" id="KW-1185">Reference proteome</keyword>
<feature type="region of interest" description="Disordered" evidence="3">
    <location>
        <begin position="363"/>
        <end position="394"/>
    </location>
</feature>
<feature type="domain" description="CEP76/DRC7 peptidase-like" evidence="4">
    <location>
        <begin position="237"/>
        <end position="293"/>
    </location>
</feature>
<comment type="caution">
    <text evidence="5">The sequence shown here is derived from an EMBL/GenBank/DDBJ whole genome shotgun (WGS) entry which is preliminary data.</text>
</comment>
<dbReference type="InterPro" id="IPR056290">
    <property type="entry name" value="CEPT76/DRC7_peptidase-like_dom"/>
</dbReference>
<dbReference type="SUPFAM" id="SSF54001">
    <property type="entry name" value="Cysteine proteinases"/>
    <property type="match status" value="1"/>
</dbReference>
<dbReference type="EMBL" id="BKAG01000004">
    <property type="protein sequence ID" value="GEP41685.1"/>
    <property type="molecule type" value="Genomic_DNA"/>
</dbReference>
<evidence type="ECO:0000256" key="2">
    <source>
        <dbReference type="ARBA" id="ARBA00023212"/>
    </source>
</evidence>
<dbReference type="InterPro" id="IPR038765">
    <property type="entry name" value="Papain-like_cys_pep_sf"/>
</dbReference>